<dbReference type="InterPro" id="IPR036597">
    <property type="entry name" value="Fido-like_dom_sf"/>
</dbReference>
<feature type="domain" description="Fido" evidence="1">
    <location>
        <begin position="82"/>
        <end position="223"/>
    </location>
</feature>
<accession>A0A2J0T0I1</accession>
<dbReference type="Pfam" id="PF02661">
    <property type="entry name" value="Fic"/>
    <property type="match status" value="1"/>
</dbReference>
<proteinExistence type="predicted"/>
<dbReference type="Gene3D" id="1.10.3290.10">
    <property type="entry name" value="Fido-like domain"/>
    <property type="match status" value="1"/>
</dbReference>
<dbReference type="InterPro" id="IPR003812">
    <property type="entry name" value="Fido"/>
</dbReference>
<evidence type="ECO:0000313" key="2">
    <source>
        <dbReference type="EMBL" id="MBA0311152.1"/>
    </source>
</evidence>
<reference evidence="2" key="2">
    <citation type="journal article" date="2020" name="Front. Microbiol.">
        <title>Genetic Variants of the DSF Quorum Sensing System in Stenotrophomonas maltophilia Influence Virulence and Resistance Phenotypes Among Genotypically Diverse Clinical Isolates.</title>
        <authorList>
            <person name="Yero D."/>
            <person name="Huedo P."/>
            <person name="Conchillo-Sole O."/>
            <person name="Martinez-Servat S."/>
            <person name="Mamat U."/>
            <person name="Coves X."/>
            <person name="Llanas F."/>
            <person name="Roca I."/>
            <person name="Vila J."/>
            <person name="Schaible U.E."/>
            <person name="Daura X."/>
            <person name="Gibert I."/>
        </authorList>
    </citation>
    <scope>NUCLEOTIDE SEQUENCE</scope>
    <source>
        <strain evidence="2">OG156</strain>
    </source>
</reference>
<dbReference type="PROSITE" id="PS51459">
    <property type="entry name" value="FIDO"/>
    <property type="match status" value="1"/>
</dbReference>
<reference evidence="2" key="1">
    <citation type="submission" date="2018-09" db="EMBL/GenBank/DDBJ databases">
        <authorList>
            <person name="Groschel M."/>
            <person name="Kohl T."/>
            <person name="Conchillo-Sole O."/>
            <person name="Mamat U."/>
            <person name="Yero D."/>
            <person name="Niemann S."/>
            <person name="Daura X."/>
            <person name="Gibert I."/>
        </authorList>
    </citation>
    <scope>NUCLEOTIDE SEQUENCE</scope>
    <source>
        <strain evidence="2">OG156</strain>
    </source>
</reference>
<gene>
    <name evidence="2" type="ORF">D7Y33_09005</name>
</gene>
<sequence length="258" mass="29108">MVEMKVRYGVSPQALLALNKLDLQHPVRCVARCSHALDLMASVASCRLRYCPRCDSRPDRFERCERARRYLKMSRKRDVARINGPLLCLLHKCAAEEADRSGSFRVNRIRVGSSGNPLSFVAAQVDVARIIREISPSYQSLETLQKAYFAVFIMSILHPFEDGNGRTMRMWLISLAASSESAEVAEFVSFLALYVKFRQRDLVVAMDQLSEGFVSGVQEFHAAAVTFFEGLFDEEASARVFDWAISIEPEGSLLARAW</sequence>
<dbReference type="SUPFAM" id="SSF140931">
    <property type="entry name" value="Fic-like"/>
    <property type="match status" value="1"/>
</dbReference>
<name>A0A2J0T0I1_STEMA</name>
<protein>
    <submittedName>
        <fullName evidence="2">Fic family protein</fullName>
    </submittedName>
</protein>
<evidence type="ECO:0000313" key="3">
    <source>
        <dbReference type="Proteomes" id="UP000822271"/>
    </source>
</evidence>
<dbReference type="AlphaFoldDB" id="A0A2J0T0I1"/>
<comment type="caution">
    <text evidence="2">The sequence shown here is derived from an EMBL/GenBank/DDBJ whole genome shotgun (WGS) entry which is preliminary data.</text>
</comment>
<dbReference type="Proteomes" id="UP000822271">
    <property type="component" value="Unassembled WGS sequence"/>
</dbReference>
<organism evidence="2 3">
    <name type="scientific">Stenotrophomonas maltophilia</name>
    <name type="common">Pseudomonas maltophilia</name>
    <name type="synonym">Xanthomonas maltophilia</name>
    <dbReference type="NCBI Taxonomy" id="40324"/>
    <lineage>
        <taxon>Bacteria</taxon>
        <taxon>Pseudomonadati</taxon>
        <taxon>Pseudomonadota</taxon>
        <taxon>Gammaproteobacteria</taxon>
        <taxon>Lysobacterales</taxon>
        <taxon>Lysobacteraceae</taxon>
        <taxon>Stenotrophomonas</taxon>
        <taxon>Stenotrophomonas maltophilia group</taxon>
    </lineage>
</organism>
<evidence type="ECO:0000259" key="1">
    <source>
        <dbReference type="PROSITE" id="PS51459"/>
    </source>
</evidence>
<dbReference type="EMBL" id="RAUE01000013">
    <property type="protein sequence ID" value="MBA0311152.1"/>
    <property type="molecule type" value="Genomic_DNA"/>
</dbReference>